<feature type="domain" description="HTH araC/xylS-type" evidence="4">
    <location>
        <begin position="37"/>
        <end position="135"/>
    </location>
</feature>
<protein>
    <recommendedName>
        <fullName evidence="4">HTH araC/xylS-type domain-containing protein</fullName>
    </recommendedName>
</protein>
<comment type="caution">
    <text evidence="5">The sequence shown here is derived from an EMBL/GenBank/DDBJ whole genome shotgun (WGS) entry which is preliminary data.</text>
</comment>
<evidence type="ECO:0000256" key="1">
    <source>
        <dbReference type="ARBA" id="ARBA00023015"/>
    </source>
</evidence>
<dbReference type="RefSeq" id="WP_232594667.1">
    <property type="nucleotide sequence ID" value="NZ_BSPD01000054.1"/>
</dbReference>
<keyword evidence="3" id="KW-0804">Transcription</keyword>
<accession>A0AA37T452</accession>
<dbReference type="PANTHER" id="PTHR43280:SF10">
    <property type="entry name" value="REGULATORY PROTEIN POCR"/>
    <property type="match status" value="1"/>
</dbReference>
<dbReference type="Proteomes" id="UP001156870">
    <property type="component" value="Unassembled WGS sequence"/>
</dbReference>
<dbReference type="AlphaFoldDB" id="A0AA37T452"/>
<dbReference type="GO" id="GO:0043565">
    <property type="term" value="F:sequence-specific DNA binding"/>
    <property type="evidence" value="ECO:0007669"/>
    <property type="project" value="InterPro"/>
</dbReference>
<dbReference type="Pfam" id="PF12833">
    <property type="entry name" value="HTH_18"/>
    <property type="match status" value="1"/>
</dbReference>
<dbReference type="PROSITE" id="PS01124">
    <property type="entry name" value="HTH_ARAC_FAMILY_2"/>
    <property type="match status" value="1"/>
</dbReference>
<dbReference type="SMART" id="SM00342">
    <property type="entry name" value="HTH_ARAC"/>
    <property type="match status" value="1"/>
</dbReference>
<dbReference type="SUPFAM" id="SSF46689">
    <property type="entry name" value="Homeodomain-like"/>
    <property type="match status" value="2"/>
</dbReference>
<evidence type="ECO:0000313" key="5">
    <source>
        <dbReference type="EMBL" id="GLS26475.1"/>
    </source>
</evidence>
<dbReference type="InterPro" id="IPR018062">
    <property type="entry name" value="HTH_AraC-typ_CS"/>
</dbReference>
<dbReference type="EMBL" id="BSPD01000054">
    <property type="protein sequence ID" value="GLS26475.1"/>
    <property type="molecule type" value="Genomic_DNA"/>
</dbReference>
<dbReference type="GO" id="GO:0003700">
    <property type="term" value="F:DNA-binding transcription factor activity"/>
    <property type="evidence" value="ECO:0007669"/>
    <property type="project" value="InterPro"/>
</dbReference>
<dbReference type="PROSITE" id="PS00041">
    <property type="entry name" value="HTH_ARAC_FAMILY_1"/>
    <property type="match status" value="1"/>
</dbReference>
<evidence type="ECO:0000256" key="3">
    <source>
        <dbReference type="ARBA" id="ARBA00023163"/>
    </source>
</evidence>
<name>A0AA37T452_9GAMM</name>
<keyword evidence="1" id="KW-0805">Transcription regulation</keyword>
<sequence length="144" mass="16752">MATPVDIHPTSFKKYLSPTLKPHPHSLKKNQSKSISQKAIDFLQKNLNKKFTLDQVARSIGTNRNTLCEKFKKEQGESVYYWLRKKKLYKAIELMKTTELTMKIIAQMVGYTYYASFVSAFKAYFGLSPNEYRLSVKPLPFRNT</sequence>
<reference evidence="5 6" key="1">
    <citation type="journal article" date="2014" name="Int. J. Syst. Evol. Microbiol.">
        <title>Complete genome sequence of Corynebacterium casei LMG S-19264T (=DSM 44701T), isolated from a smear-ripened cheese.</title>
        <authorList>
            <consortium name="US DOE Joint Genome Institute (JGI-PGF)"/>
            <person name="Walter F."/>
            <person name="Albersmeier A."/>
            <person name="Kalinowski J."/>
            <person name="Ruckert C."/>
        </authorList>
    </citation>
    <scope>NUCLEOTIDE SEQUENCE [LARGE SCALE GENOMIC DNA]</scope>
    <source>
        <strain evidence="5 6">NBRC 110095</strain>
    </source>
</reference>
<dbReference type="PANTHER" id="PTHR43280">
    <property type="entry name" value="ARAC-FAMILY TRANSCRIPTIONAL REGULATOR"/>
    <property type="match status" value="1"/>
</dbReference>
<gene>
    <name evidence="5" type="ORF">GCM10007877_21910</name>
</gene>
<keyword evidence="6" id="KW-1185">Reference proteome</keyword>
<proteinExistence type="predicted"/>
<evidence type="ECO:0000256" key="2">
    <source>
        <dbReference type="ARBA" id="ARBA00023125"/>
    </source>
</evidence>
<evidence type="ECO:0000313" key="6">
    <source>
        <dbReference type="Proteomes" id="UP001156870"/>
    </source>
</evidence>
<dbReference type="InterPro" id="IPR009057">
    <property type="entry name" value="Homeodomain-like_sf"/>
</dbReference>
<dbReference type="InterPro" id="IPR018060">
    <property type="entry name" value="HTH_AraC"/>
</dbReference>
<dbReference type="Gene3D" id="1.10.10.60">
    <property type="entry name" value="Homeodomain-like"/>
    <property type="match status" value="2"/>
</dbReference>
<organism evidence="5 6">
    <name type="scientific">Marinibactrum halimedae</name>
    <dbReference type="NCBI Taxonomy" id="1444977"/>
    <lineage>
        <taxon>Bacteria</taxon>
        <taxon>Pseudomonadati</taxon>
        <taxon>Pseudomonadota</taxon>
        <taxon>Gammaproteobacteria</taxon>
        <taxon>Cellvibrionales</taxon>
        <taxon>Cellvibrionaceae</taxon>
        <taxon>Marinibactrum</taxon>
    </lineage>
</organism>
<evidence type="ECO:0000259" key="4">
    <source>
        <dbReference type="PROSITE" id="PS01124"/>
    </source>
</evidence>
<keyword evidence="2" id="KW-0238">DNA-binding</keyword>